<dbReference type="EMBL" id="LT962688">
    <property type="protein sequence ID" value="SOR28221.1"/>
    <property type="molecule type" value="Genomic_DNA"/>
</dbReference>
<gene>
    <name evidence="3" type="ORF">TK0001_1619</name>
</gene>
<evidence type="ECO:0000313" key="3">
    <source>
        <dbReference type="EMBL" id="SOR28221.1"/>
    </source>
</evidence>
<keyword evidence="2" id="KW-0812">Transmembrane</keyword>
<evidence type="ECO:0000256" key="1">
    <source>
        <dbReference type="SAM" id="MobiDB-lite"/>
    </source>
</evidence>
<proteinExistence type="predicted"/>
<evidence type="ECO:0000313" key="4">
    <source>
        <dbReference type="Proteomes" id="UP000233769"/>
    </source>
</evidence>
<dbReference type="Proteomes" id="UP000233769">
    <property type="component" value="Chromosome tk0001"/>
</dbReference>
<sequence length="215" mass="23034">MSEKTGERQHPLWRADGTWGYLAARGPRYLQGTTASRSGSHPPAVFLKIDGQPGPVISHYMADEDFRRLGYSNARIFSFDVSQLGPIGSVSVSVHFLDTGDTIDNGDPFVLDLLEVTSPAPPTASPSSPVPAADSRDDAGSWSELPRSFANIGERIDTLKSETQAGFAWLEPQLSALSRLSPQKTPALLIATFAAAALSLLCSASIMVYLLVSSR</sequence>
<keyword evidence="2" id="KW-0472">Membrane</keyword>
<feature type="transmembrane region" description="Helical" evidence="2">
    <location>
        <begin position="187"/>
        <end position="212"/>
    </location>
</feature>
<reference evidence="4" key="1">
    <citation type="submission" date="2017-10" db="EMBL/GenBank/DDBJ databases">
        <authorList>
            <person name="Regsiter A."/>
            <person name="William W."/>
        </authorList>
    </citation>
    <scope>NUCLEOTIDE SEQUENCE [LARGE SCALE GENOMIC DNA]</scope>
</reference>
<keyword evidence="2" id="KW-1133">Transmembrane helix</keyword>
<name>A0A2N9ALI8_METEX</name>
<protein>
    <submittedName>
        <fullName evidence="3">Uncharacterized protein</fullName>
    </submittedName>
</protein>
<feature type="region of interest" description="Disordered" evidence="1">
    <location>
        <begin position="120"/>
        <end position="142"/>
    </location>
</feature>
<accession>A0A2N9ALI8</accession>
<evidence type="ECO:0000256" key="2">
    <source>
        <dbReference type="SAM" id="Phobius"/>
    </source>
</evidence>
<dbReference type="AlphaFoldDB" id="A0A2N9ALI8"/>
<organism evidence="3 4">
    <name type="scientific">Methylorubrum extorquens</name>
    <name type="common">Methylobacterium dichloromethanicum</name>
    <name type="synonym">Methylobacterium extorquens</name>
    <dbReference type="NCBI Taxonomy" id="408"/>
    <lineage>
        <taxon>Bacteria</taxon>
        <taxon>Pseudomonadati</taxon>
        <taxon>Pseudomonadota</taxon>
        <taxon>Alphaproteobacteria</taxon>
        <taxon>Hyphomicrobiales</taxon>
        <taxon>Methylobacteriaceae</taxon>
        <taxon>Methylorubrum</taxon>
    </lineage>
</organism>